<evidence type="ECO:0000256" key="2">
    <source>
        <dbReference type="ARBA" id="ARBA00022723"/>
    </source>
</evidence>
<feature type="chain" id="PRO_5005394134" description="5'-nucleotidase" evidence="6">
    <location>
        <begin position="20"/>
        <end position="697"/>
    </location>
</feature>
<accession>A0A0L0H8C9</accession>
<dbReference type="InterPro" id="IPR006179">
    <property type="entry name" value="5_nucleotidase/apyrase"/>
</dbReference>
<feature type="compositionally biased region" description="Polar residues" evidence="7">
    <location>
        <begin position="164"/>
        <end position="173"/>
    </location>
</feature>
<evidence type="ECO:0000256" key="3">
    <source>
        <dbReference type="ARBA" id="ARBA00022729"/>
    </source>
</evidence>
<protein>
    <recommendedName>
        <fullName evidence="12">5'-nucleotidase</fullName>
    </recommendedName>
</protein>
<dbReference type="InterPro" id="IPR004843">
    <property type="entry name" value="Calcineurin-like_PHP"/>
</dbReference>
<feature type="domain" description="5'-Nucleotidase C-terminal" evidence="9">
    <location>
        <begin position="502"/>
        <end position="660"/>
    </location>
</feature>
<dbReference type="RefSeq" id="XP_016605256.1">
    <property type="nucleotide sequence ID" value="XM_016755768.1"/>
</dbReference>
<dbReference type="PRINTS" id="PR01607">
    <property type="entry name" value="APYRASEFAMLY"/>
</dbReference>
<dbReference type="AlphaFoldDB" id="A0A0L0H8C9"/>
<dbReference type="GO" id="GO:0009166">
    <property type="term" value="P:nucleotide catabolic process"/>
    <property type="evidence" value="ECO:0007669"/>
    <property type="project" value="InterPro"/>
</dbReference>
<dbReference type="PANTHER" id="PTHR11575">
    <property type="entry name" value="5'-NUCLEOTIDASE-RELATED"/>
    <property type="match status" value="1"/>
</dbReference>
<dbReference type="GeneID" id="27690809"/>
<feature type="domain" description="Calcineurin-like phosphoesterase" evidence="8">
    <location>
        <begin position="195"/>
        <end position="412"/>
    </location>
</feature>
<dbReference type="VEuPathDB" id="FungiDB:SPPG_07602"/>
<keyword evidence="4 6" id="KW-0547">Nucleotide-binding</keyword>
<reference evidence="10 11" key="1">
    <citation type="submission" date="2009-08" db="EMBL/GenBank/DDBJ databases">
        <title>The Genome Sequence of Spizellomyces punctatus strain DAOM BR117.</title>
        <authorList>
            <consortium name="The Broad Institute Genome Sequencing Platform"/>
            <person name="Russ C."/>
            <person name="Cuomo C."/>
            <person name="Shea T."/>
            <person name="Young S.K."/>
            <person name="Zeng Q."/>
            <person name="Koehrsen M."/>
            <person name="Haas B."/>
            <person name="Borodovsky M."/>
            <person name="Guigo R."/>
            <person name="Alvarado L."/>
            <person name="Berlin A."/>
            <person name="Bochicchio J."/>
            <person name="Borenstein D."/>
            <person name="Chapman S."/>
            <person name="Chen Z."/>
            <person name="Engels R."/>
            <person name="Freedman E."/>
            <person name="Gellesch M."/>
            <person name="Goldberg J."/>
            <person name="Griggs A."/>
            <person name="Gujja S."/>
            <person name="Heiman D."/>
            <person name="Hepburn T."/>
            <person name="Howarth C."/>
            <person name="Jen D."/>
            <person name="Larson L."/>
            <person name="Lewis B."/>
            <person name="Mehta T."/>
            <person name="Park D."/>
            <person name="Pearson M."/>
            <person name="Roberts A."/>
            <person name="Saif S."/>
            <person name="Shenoy N."/>
            <person name="Sisk P."/>
            <person name="Stolte C."/>
            <person name="Sykes S."/>
            <person name="Thomson T."/>
            <person name="Walk T."/>
            <person name="White J."/>
            <person name="Yandava C."/>
            <person name="Burger G."/>
            <person name="Gray M.W."/>
            <person name="Holland P.W.H."/>
            <person name="King N."/>
            <person name="Lang F.B.F."/>
            <person name="Roger A.J."/>
            <person name="Ruiz-Trillo I."/>
            <person name="Lander E."/>
            <person name="Nusbaum C."/>
        </authorList>
    </citation>
    <scope>NUCLEOTIDE SEQUENCE [LARGE SCALE GENOMIC DNA]</scope>
    <source>
        <strain evidence="10 11">DAOM BR117</strain>
    </source>
</reference>
<dbReference type="CDD" id="cd07409">
    <property type="entry name" value="MPP_CD73_N"/>
    <property type="match status" value="1"/>
</dbReference>
<dbReference type="Gene3D" id="3.90.780.10">
    <property type="entry name" value="5'-Nucleotidase, C-terminal domain"/>
    <property type="match status" value="1"/>
</dbReference>
<dbReference type="GO" id="GO:0046872">
    <property type="term" value="F:metal ion binding"/>
    <property type="evidence" value="ECO:0007669"/>
    <property type="project" value="UniProtKB-KW"/>
</dbReference>
<sequence>MKFASVSLALLGAATLVSGHPIKGRCRPSKGGANKPSYPITTPGTGYEPSQPIPTLTPGNGESPNPGYPAIPTPGSGTGAEPSYPIPTPTPGTGGNDNLPGYPSVPAPGNGNGGNPSYPTPGNEGKPYPTPGNGGNPSYPTPGNGGKPYPTPGNGTVGHPSYPTPGNGSQPTYPTFPLPGNGTKPGNGTTKRNTMTVLATNDIHTRLDQFNKGGTDCRQKDIDSNTCYGGAARIQYLVSKFRSERDDVVLLDAGDQFQGTLFFNVYGASASAEIMNQLKYTAMCIGNHEFDKGVEYASTFFKNLTFPVISSNIDLQTAPKLAEVGVKPYIVLKEYGVGIIGYITNTTSQITTGAKDIVFRNPVPVVQKYVDELQSQGIKRIICLSHNGYAQDKYLAENVRGLNLIVGGHSHSLLLNNQTVPGVEGPYPTEVTNPDNKTTYIVQSHRYGDYLGHVSLTWNDADELVNFTGESILLDQTIPIDNSTAAKVAEWRKGFAALTEEVVGQATADFPNAGCGAGECAIGNLIADSMLDNRKATGGQIAFVNSGSIRAALEKGDISVADVLTILPFGNSMIQFPYTGAQIMEVLERQAAGKSKAGVPLTSISQWAGLKFSYDAAAPEFSRVKSVVVVSSDGKEEPLDLNKTYQAVTNDFVAGGGDGIMPPVSAAPGDLQSDVFIAYVSKLKTVSPKLEGRISKI</sequence>
<dbReference type="InterPro" id="IPR036907">
    <property type="entry name" value="5'-Nucleotdase_C_sf"/>
</dbReference>
<evidence type="ECO:0000313" key="10">
    <source>
        <dbReference type="EMBL" id="KNC97216.1"/>
    </source>
</evidence>
<dbReference type="FunFam" id="3.60.21.10:FF:000020">
    <property type="entry name" value="NT5E isoform 4"/>
    <property type="match status" value="1"/>
</dbReference>
<evidence type="ECO:0000256" key="5">
    <source>
        <dbReference type="ARBA" id="ARBA00022801"/>
    </source>
</evidence>
<comment type="similarity">
    <text evidence="1 6">Belongs to the 5'-nucleotidase family.</text>
</comment>
<dbReference type="GO" id="GO:0000166">
    <property type="term" value="F:nucleotide binding"/>
    <property type="evidence" value="ECO:0007669"/>
    <property type="project" value="UniProtKB-KW"/>
</dbReference>
<evidence type="ECO:0000256" key="1">
    <source>
        <dbReference type="ARBA" id="ARBA00006654"/>
    </source>
</evidence>
<organism evidence="10 11">
    <name type="scientific">Spizellomyces punctatus (strain DAOM BR117)</name>
    <dbReference type="NCBI Taxonomy" id="645134"/>
    <lineage>
        <taxon>Eukaryota</taxon>
        <taxon>Fungi</taxon>
        <taxon>Fungi incertae sedis</taxon>
        <taxon>Chytridiomycota</taxon>
        <taxon>Chytridiomycota incertae sedis</taxon>
        <taxon>Chytridiomycetes</taxon>
        <taxon>Spizellomycetales</taxon>
        <taxon>Spizellomycetaceae</taxon>
        <taxon>Spizellomyces</taxon>
    </lineage>
</organism>
<evidence type="ECO:0000313" key="11">
    <source>
        <dbReference type="Proteomes" id="UP000053201"/>
    </source>
</evidence>
<dbReference type="GO" id="GO:0016788">
    <property type="term" value="F:hydrolase activity, acting on ester bonds"/>
    <property type="evidence" value="ECO:0007669"/>
    <property type="project" value="InterPro"/>
</dbReference>
<dbReference type="OrthoDB" id="10252235at2759"/>
<dbReference type="Gene3D" id="3.60.21.10">
    <property type="match status" value="1"/>
</dbReference>
<evidence type="ECO:0000256" key="7">
    <source>
        <dbReference type="SAM" id="MobiDB-lite"/>
    </source>
</evidence>
<name>A0A0L0H8C9_SPIPD</name>
<dbReference type="EMBL" id="KQ257465">
    <property type="protein sequence ID" value="KNC97216.1"/>
    <property type="molecule type" value="Genomic_DNA"/>
</dbReference>
<dbReference type="Pfam" id="PF02872">
    <property type="entry name" value="5_nucleotid_C"/>
    <property type="match status" value="1"/>
</dbReference>
<feature type="region of interest" description="Disordered" evidence="7">
    <location>
        <begin position="22"/>
        <end position="173"/>
    </location>
</feature>
<evidence type="ECO:0000256" key="4">
    <source>
        <dbReference type="ARBA" id="ARBA00022741"/>
    </source>
</evidence>
<dbReference type="InterPro" id="IPR008334">
    <property type="entry name" value="5'-Nucleotdase_C"/>
</dbReference>
<dbReference type="STRING" id="645134.A0A0L0H8C9"/>
<dbReference type="PROSITE" id="PS00786">
    <property type="entry name" value="5_NUCLEOTIDASE_2"/>
    <property type="match status" value="1"/>
</dbReference>
<dbReference type="SUPFAM" id="SSF56300">
    <property type="entry name" value="Metallo-dependent phosphatases"/>
    <property type="match status" value="1"/>
</dbReference>
<dbReference type="PANTHER" id="PTHR11575:SF24">
    <property type="entry name" value="5'-NUCLEOTIDASE"/>
    <property type="match status" value="1"/>
</dbReference>
<dbReference type="OMA" id="NYDCDSP"/>
<keyword evidence="11" id="KW-1185">Reference proteome</keyword>
<feature type="compositionally biased region" description="Polar residues" evidence="7">
    <location>
        <begin position="53"/>
        <end position="63"/>
    </location>
</feature>
<evidence type="ECO:0008006" key="12">
    <source>
        <dbReference type="Google" id="ProtNLM"/>
    </source>
</evidence>
<proteinExistence type="inferred from homology"/>
<dbReference type="InterPro" id="IPR006146">
    <property type="entry name" value="5'-Nucleotdase_CS"/>
</dbReference>
<dbReference type="SUPFAM" id="SSF55816">
    <property type="entry name" value="5'-nucleotidase (syn. UDP-sugar hydrolase), C-terminal domain"/>
    <property type="match status" value="1"/>
</dbReference>
<dbReference type="Proteomes" id="UP000053201">
    <property type="component" value="Unassembled WGS sequence"/>
</dbReference>
<dbReference type="Pfam" id="PF00149">
    <property type="entry name" value="Metallophos"/>
    <property type="match status" value="1"/>
</dbReference>
<dbReference type="eggNOG" id="KOG4419">
    <property type="taxonomic scope" value="Eukaryota"/>
</dbReference>
<evidence type="ECO:0000259" key="8">
    <source>
        <dbReference type="Pfam" id="PF00149"/>
    </source>
</evidence>
<keyword evidence="5 6" id="KW-0378">Hydrolase</keyword>
<dbReference type="InParanoid" id="A0A0L0H8C9"/>
<evidence type="ECO:0000256" key="6">
    <source>
        <dbReference type="RuleBase" id="RU362119"/>
    </source>
</evidence>
<evidence type="ECO:0000259" key="9">
    <source>
        <dbReference type="Pfam" id="PF02872"/>
    </source>
</evidence>
<keyword evidence="2" id="KW-0479">Metal-binding</keyword>
<feature type="signal peptide" evidence="6">
    <location>
        <begin position="1"/>
        <end position="19"/>
    </location>
</feature>
<dbReference type="InterPro" id="IPR029052">
    <property type="entry name" value="Metallo-depent_PP-like"/>
</dbReference>
<gene>
    <name evidence="10" type="ORF">SPPG_07602</name>
</gene>
<keyword evidence="3 6" id="KW-0732">Signal</keyword>